<organism evidence="2 3">
    <name type="scientific">Acidocella aquatica</name>
    <dbReference type="NCBI Taxonomy" id="1922313"/>
    <lineage>
        <taxon>Bacteria</taxon>
        <taxon>Pseudomonadati</taxon>
        <taxon>Pseudomonadota</taxon>
        <taxon>Alphaproteobacteria</taxon>
        <taxon>Acetobacterales</taxon>
        <taxon>Acidocellaceae</taxon>
        <taxon>Acidocella</taxon>
    </lineage>
</organism>
<keyword evidence="2" id="KW-0418">Kinase</keyword>
<dbReference type="GO" id="GO:0016301">
    <property type="term" value="F:kinase activity"/>
    <property type="evidence" value="ECO:0007669"/>
    <property type="project" value="UniProtKB-KW"/>
</dbReference>
<gene>
    <name evidence="2" type="ORF">GCM10010909_06070</name>
</gene>
<evidence type="ECO:0000313" key="3">
    <source>
        <dbReference type="Proteomes" id="UP001156641"/>
    </source>
</evidence>
<dbReference type="Gene3D" id="3.30.420.40">
    <property type="match status" value="2"/>
</dbReference>
<dbReference type="InterPro" id="IPR036388">
    <property type="entry name" value="WH-like_DNA-bd_sf"/>
</dbReference>
<name>A0ABQ6A183_9PROT</name>
<dbReference type="InterPro" id="IPR036390">
    <property type="entry name" value="WH_DNA-bd_sf"/>
</dbReference>
<sequence length="412" mass="44102">MSRKGSNSLQIRQFNERVVLEAIRKLGRASKAEIARSANLTPQAVAGIVDSLHEAGYVVQAGKRHGQIGQPSVLYMPNAERAFSIGLHVGRRALNCLMIDLSGKVLHRLTHEYAYPIPDEVAAMALAGIAELESRLPQAQRERLVGIGVSIPYFLGSWQSDLGFPDTIAAAWGQFNLPDYLIKHTEYEVFFENDSSAAATAQLLQGRGTPERDFIYLYLSTIIGGGLVLGGNIETGPHGNAAAFNTFPVSPSQLSSVTPPKGHFELLQRRASVFVLLKHLRANGVQIERASQLAELGAFAEPYLREWQEDCADALAQAIIGAASVVDVEAIIIDGILPPGPLATTVSLVQSCVAALAPEGFVAPAIRQGELGPSAAAIGAAVLPFYANFAPNNEVLANKFHVAARPFLRGNV</sequence>
<dbReference type="Gene3D" id="1.10.10.10">
    <property type="entry name" value="Winged helix-like DNA-binding domain superfamily/Winged helix DNA-binding domain"/>
    <property type="match status" value="1"/>
</dbReference>
<comment type="similarity">
    <text evidence="1">Belongs to the ROK (NagC/XylR) family.</text>
</comment>
<dbReference type="Pfam" id="PF00480">
    <property type="entry name" value="ROK"/>
    <property type="match status" value="1"/>
</dbReference>
<protein>
    <submittedName>
        <fullName evidence="2">Sugar kinase</fullName>
    </submittedName>
</protein>
<dbReference type="InterPro" id="IPR043129">
    <property type="entry name" value="ATPase_NBD"/>
</dbReference>
<comment type="caution">
    <text evidence="2">The sequence shown here is derived from an EMBL/GenBank/DDBJ whole genome shotgun (WGS) entry which is preliminary data.</text>
</comment>
<reference evidence="3" key="1">
    <citation type="journal article" date="2019" name="Int. J. Syst. Evol. Microbiol.">
        <title>The Global Catalogue of Microorganisms (GCM) 10K type strain sequencing project: providing services to taxonomists for standard genome sequencing and annotation.</title>
        <authorList>
            <consortium name="The Broad Institute Genomics Platform"/>
            <consortium name="The Broad Institute Genome Sequencing Center for Infectious Disease"/>
            <person name="Wu L."/>
            <person name="Ma J."/>
        </authorList>
    </citation>
    <scope>NUCLEOTIDE SEQUENCE [LARGE SCALE GENOMIC DNA]</scope>
    <source>
        <strain evidence="3">NBRC 112502</strain>
    </source>
</reference>
<dbReference type="RefSeq" id="WP_284256483.1">
    <property type="nucleotide sequence ID" value="NZ_BSOS01000007.1"/>
</dbReference>
<dbReference type="SUPFAM" id="SSF46785">
    <property type="entry name" value="Winged helix' DNA-binding domain"/>
    <property type="match status" value="1"/>
</dbReference>
<dbReference type="SUPFAM" id="SSF53067">
    <property type="entry name" value="Actin-like ATPase domain"/>
    <property type="match status" value="1"/>
</dbReference>
<dbReference type="InterPro" id="IPR000600">
    <property type="entry name" value="ROK"/>
</dbReference>
<evidence type="ECO:0000256" key="1">
    <source>
        <dbReference type="ARBA" id="ARBA00006479"/>
    </source>
</evidence>
<evidence type="ECO:0000313" key="2">
    <source>
        <dbReference type="EMBL" id="GLR65929.1"/>
    </source>
</evidence>
<dbReference type="Pfam" id="PF13412">
    <property type="entry name" value="HTH_24"/>
    <property type="match status" value="1"/>
</dbReference>
<proteinExistence type="inferred from homology"/>
<accession>A0ABQ6A183</accession>
<dbReference type="EMBL" id="BSOS01000007">
    <property type="protein sequence ID" value="GLR65929.1"/>
    <property type="molecule type" value="Genomic_DNA"/>
</dbReference>
<dbReference type="PANTHER" id="PTHR18964">
    <property type="entry name" value="ROK (REPRESSOR, ORF, KINASE) FAMILY"/>
    <property type="match status" value="1"/>
</dbReference>
<keyword evidence="2" id="KW-0808">Transferase</keyword>
<dbReference type="Proteomes" id="UP001156641">
    <property type="component" value="Unassembled WGS sequence"/>
</dbReference>
<dbReference type="PANTHER" id="PTHR18964:SF149">
    <property type="entry name" value="BIFUNCTIONAL UDP-N-ACETYLGLUCOSAMINE 2-EPIMERASE_N-ACETYLMANNOSAMINE KINASE"/>
    <property type="match status" value="1"/>
</dbReference>
<keyword evidence="3" id="KW-1185">Reference proteome</keyword>